<organism evidence="11 12">
    <name type="scientific">Herbaspirillum lusitanum</name>
    <dbReference type="NCBI Taxonomy" id="213312"/>
    <lineage>
        <taxon>Bacteria</taxon>
        <taxon>Pseudomonadati</taxon>
        <taxon>Pseudomonadota</taxon>
        <taxon>Betaproteobacteria</taxon>
        <taxon>Burkholderiales</taxon>
        <taxon>Oxalobacteraceae</taxon>
        <taxon>Herbaspirillum</taxon>
    </lineage>
</organism>
<dbReference type="PANTHER" id="PTHR35091:SF2">
    <property type="entry name" value="FLAGELLAR PROTEIN FLIL"/>
    <property type="match status" value="1"/>
</dbReference>
<accession>A0ABW9A676</accession>
<dbReference type="Proteomes" id="UP001629246">
    <property type="component" value="Unassembled WGS sequence"/>
</dbReference>
<dbReference type="EMBL" id="JAQQFM010000002">
    <property type="protein sequence ID" value="MFL9923744.1"/>
    <property type="molecule type" value="Genomic_DNA"/>
</dbReference>
<dbReference type="PANTHER" id="PTHR35091">
    <property type="entry name" value="FLAGELLAR PROTEIN FLIL"/>
    <property type="match status" value="1"/>
</dbReference>
<keyword evidence="11" id="KW-0966">Cell projection</keyword>
<keyword evidence="8 10" id="KW-1133">Transmembrane helix</keyword>
<keyword evidence="7 10" id="KW-0283">Flagellar rotation</keyword>
<dbReference type="InterPro" id="IPR005503">
    <property type="entry name" value="FliL"/>
</dbReference>
<evidence type="ECO:0000256" key="5">
    <source>
        <dbReference type="ARBA" id="ARBA00022500"/>
    </source>
</evidence>
<comment type="caution">
    <text evidence="11">The sequence shown here is derived from an EMBL/GenBank/DDBJ whole genome shotgun (WGS) entry which is preliminary data.</text>
</comment>
<dbReference type="RefSeq" id="WP_408155658.1">
    <property type="nucleotide sequence ID" value="NZ_JAQQFM010000002.1"/>
</dbReference>
<evidence type="ECO:0000256" key="4">
    <source>
        <dbReference type="ARBA" id="ARBA00022475"/>
    </source>
</evidence>
<comment type="function">
    <text evidence="1 10">Controls the rotational direction of flagella during chemotaxis.</text>
</comment>
<keyword evidence="11" id="KW-0282">Flagellum</keyword>
<proteinExistence type="inferred from homology"/>
<protein>
    <recommendedName>
        <fullName evidence="10">Flagellar protein FliL</fullName>
    </recommendedName>
</protein>
<name>A0ABW9A676_9BURK</name>
<comment type="similarity">
    <text evidence="3 10">Belongs to the FliL family.</text>
</comment>
<evidence type="ECO:0000256" key="3">
    <source>
        <dbReference type="ARBA" id="ARBA00008281"/>
    </source>
</evidence>
<reference evidence="11 12" key="1">
    <citation type="journal article" date="2024" name="Chem. Sci.">
        <title>Discovery of megapolipeptins by genome mining of a Burkholderiales bacteria collection.</title>
        <authorList>
            <person name="Paulo B.S."/>
            <person name="Recchia M.J.J."/>
            <person name="Lee S."/>
            <person name="Fergusson C.H."/>
            <person name="Romanowski S.B."/>
            <person name="Hernandez A."/>
            <person name="Krull N."/>
            <person name="Liu D.Y."/>
            <person name="Cavanagh H."/>
            <person name="Bos A."/>
            <person name="Gray C.A."/>
            <person name="Murphy B.T."/>
            <person name="Linington R.G."/>
            <person name="Eustaquio A.S."/>
        </authorList>
    </citation>
    <scope>NUCLEOTIDE SEQUENCE [LARGE SCALE GENOMIC DNA]</scope>
    <source>
        <strain evidence="11 12">RL21-008-BIB-A</strain>
    </source>
</reference>
<evidence type="ECO:0000256" key="2">
    <source>
        <dbReference type="ARBA" id="ARBA00004162"/>
    </source>
</evidence>
<feature type="transmembrane region" description="Helical" evidence="10">
    <location>
        <begin position="27"/>
        <end position="49"/>
    </location>
</feature>
<evidence type="ECO:0000256" key="7">
    <source>
        <dbReference type="ARBA" id="ARBA00022779"/>
    </source>
</evidence>
<evidence type="ECO:0000256" key="1">
    <source>
        <dbReference type="ARBA" id="ARBA00002254"/>
    </source>
</evidence>
<evidence type="ECO:0000256" key="6">
    <source>
        <dbReference type="ARBA" id="ARBA00022692"/>
    </source>
</evidence>
<keyword evidence="9 10" id="KW-0472">Membrane</keyword>
<evidence type="ECO:0000256" key="8">
    <source>
        <dbReference type="ARBA" id="ARBA00022989"/>
    </source>
</evidence>
<dbReference type="Pfam" id="PF03748">
    <property type="entry name" value="FliL"/>
    <property type="match status" value="1"/>
</dbReference>
<evidence type="ECO:0000256" key="9">
    <source>
        <dbReference type="ARBA" id="ARBA00023136"/>
    </source>
</evidence>
<evidence type="ECO:0000313" key="11">
    <source>
        <dbReference type="EMBL" id="MFL9923744.1"/>
    </source>
</evidence>
<keyword evidence="4" id="KW-1003">Cell membrane</keyword>
<dbReference type="NCBIfam" id="NF005435">
    <property type="entry name" value="PRK07021.1"/>
    <property type="match status" value="1"/>
</dbReference>
<sequence>MATSPKAKAAPKGAEAAEAPAKSSKKMLFIIIGVVLVLVLGGGAAAFLLMGGKGKKADAEHAEEKAESKTPVFVVIEPFVVNLQQETGDQFLQVAMTLQVPSAETAESLKLYMPQVRSRLLMVLSSKKASELLTGEGKRKLTDEIVDQLGEPFSGNGKGPVINDVFYTSFVIQQQ</sequence>
<keyword evidence="11" id="KW-0969">Cilium</keyword>
<evidence type="ECO:0000256" key="10">
    <source>
        <dbReference type="RuleBase" id="RU364125"/>
    </source>
</evidence>
<comment type="subcellular location">
    <subcellularLocation>
        <location evidence="10">Cell inner membrane</location>
    </subcellularLocation>
    <subcellularLocation>
        <location evidence="2">Cell membrane</location>
        <topology evidence="2">Single-pass membrane protein</topology>
    </subcellularLocation>
</comment>
<keyword evidence="10" id="KW-0997">Cell inner membrane</keyword>
<keyword evidence="12" id="KW-1185">Reference proteome</keyword>
<keyword evidence="5 10" id="KW-0145">Chemotaxis</keyword>
<gene>
    <name evidence="11" type="primary">fliL</name>
    <name evidence="11" type="ORF">PQR62_05700</name>
</gene>
<evidence type="ECO:0000313" key="12">
    <source>
        <dbReference type="Proteomes" id="UP001629246"/>
    </source>
</evidence>
<keyword evidence="6 10" id="KW-0812">Transmembrane</keyword>